<keyword evidence="3 6" id="KW-0812">Transmembrane</keyword>
<comment type="caution">
    <text evidence="7">The sequence shown here is derived from an EMBL/GenBank/DDBJ whole genome shotgun (WGS) entry which is preliminary data.</text>
</comment>
<evidence type="ECO:0000256" key="5">
    <source>
        <dbReference type="ARBA" id="ARBA00023136"/>
    </source>
</evidence>
<evidence type="ECO:0000256" key="1">
    <source>
        <dbReference type="ARBA" id="ARBA00004141"/>
    </source>
</evidence>
<dbReference type="PANTHER" id="PTHR43461">
    <property type="entry name" value="TRANSMEMBRANE PROTEIN 256"/>
    <property type="match status" value="1"/>
</dbReference>
<dbReference type="InterPro" id="IPR006696">
    <property type="entry name" value="DUF423"/>
</dbReference>
<evidence type="ECO:0000256" key="6">
    <source>
        <dbReference type="SAM" id="Phobius"/>
    </source>
</evidence>
<evidence type="ECO:0000313" key="8">
    <source>
        <dbReference type="Proteomes" id="UP000004703"/>
    </source>
</evidence>
<sequence length="129" mass="13873">MVLVLGAFLGFFSVAFGAYAEHGLRPVITEEQFRYLMTAIRYNQVNAGVTTAIGLTLLSGVGPAKPPALQWSGRLFILGTMLFSFSIYLSVVLDVRELTYLTPVGGVTLMAAWVALALAGVSMMKNRPA</sequence>
<feature type="transmembrane region" description="Helical" evidence="6">
    <location>
        <begin position="75"/>
        <end position="93"/>
    </location>
</feature>
<reference evidence="7 8" key="1">
    <citation type="submission" date="2008-01" db="EMBL/GenBank/DDBJ databases">
        <authorList>
            <person name="Wagner-Dobler I."/>
            <person name="Ferriera S."/>
            <person name="Johnson J."/>
            <person name="Kravitz S."/>
            <person name="Beeson K."/>
            <person name="Sutton G."/>
            <person name="Rogers Y.-H."/>
            <person name="Friedman R."/>
            <person name="Frazier M."/>
            <person name="Venter J.C."/>
        </authorList>
    </citation>
    <scope>NUCLEOTIDE SEQUENCE [LARGE SCALE GENOMIC DNA]</scope>
    <source>
        <strain evidence="8">DSM 17067 / NCIMB 14079 / DFL-11</strain>
    </source>
</reference>
<accession>A0A5E8GWL8</accession>
<comment type="similarity">
    <text evidence="2">Belongs to the UPF0382 family.</text>
</comment>
<organism evidence="7 8">
    <name type="scientific">Roseibium alexandrii (strain DSM 17067 / NCIMB 14079 / DFL-11)</name>
    <name type="common">Labrenzia alexandrii</name>
    <dbReference type="NCBI Taxonomy" id="244592"/>
    <lineage>
        <taxon>Bacteria</taxon>
        <taxon>Pseudomonadati</taxon>
        <taxon>Pseudomonadota</taxon>
        <taxon>Alphaproteobacteria</taxon>
        <taxon>Hyphomicrobiales</taxon>
        <taxon>Stappiaceae</taxon>
        <taxon>Roseibium</taxon>
    </lineage>
</organism>
<comment type="subcellular location">
    <subcellularLocation>
        <location evidence="1">Membrane</location>
        <topology evidence="1">Multi-pass membrane protein</topology>
    </subcellularLocation>
</comment>
<proteinExistence type="inferred from homology"/>
<feature type="transmembrane region" description="Helical" evidence="6">
    <location>
        <begin position="99"/>
        <end position="121"/>
    </location>
</feature>
<dbReference type="Proteomes" id="UP000004703">
    <property type="component" value="Chromosome"/>
</dbReference>
<name>A0A5E8GWL8_ROSAD</name>
<evidence type="ECO:0000256" key="3">
    <source>
        <dbReference type="ARBA" id="ARBA00022692"/>
    </source>
</evidence>
<dbReference type="GO" id="GO:0005886">
    <property type="term" value="C:plasma membrane"/>
    <property type="evidence" value="ECO:0007669"/>
    <property type="project" value="TreeGrafter"/>
</dbReference>
<dbReference type="AlphaFoldDB" id="A0A5E8GWL8"/>
<evidence type="ECO:0000313" key="7">
    <source>
        <dbReference type="EMBL" id="EEE43726.2"/>
    </source>
</evidence>
<feature type="transmembrane region" description="Helical" evidence="6">
    <location>
        <begin position="44"/>
        <end position="63"/>
    </location>
</feature>
<evidence type="ECO:0000256" key="4">
    <source>
        <dbReference type="ARBA" id="ARBA00022989"/>
    </source>
</evidence>
<protein>
    <submittedName>
        <fullName evidence="7">Putative small membrane protein</fullName>
    </submittedName>
</protein>
<gene>
    <name evidence="7" type="ORF">SADFL11_1012</name>
</gene>
<dbReference type="EMBL" id="ACCU02000002">
    <property type="protein sequence ID" value="EEE43726.2"/>
    <property type="molecule type" value="Genomic_DNA"/>
</dbReference>
<keyword evidence="5 6" id="KW-0472">Membrane</keyword>
<dbReference type="PANTHER" id="PTHR43461:SF1">
    <property type="entry name" value="TRANSMEMBRANE PROTEIN 256"/>
    <property type="match status" value="1"/>
</dbReference>
<reference evidence="7 8" key="2">
    <citation type="submission" date="2013-04" db="EMBL/GenBank/DDBJ databases">
        <authorList>
            <person name="Fiebig A."/>
            <person name="Pradella S."/>
            <person name="Wagner-Doebler I."/>
        </authorList>
    </citation>
    <scope>NUCLEOTIDE SEQUENCE [LARGE SCALE GENOMIC DNA]</scope>
    <source>
        <strain evidence="8">DSM 17067 / NCIMB 14079 / DFL-11</strain>
    </source>
</reference>
<evidence type="ECO:0000256" key="2">
    <source>
        <dbReference type="ARBA" id="ARBA00009694"/>
    </source>
</evidence>
<dbReference type="Pfam" id="PF04241">
    <property type="entry name" value="DUF423"/>
    <property type="match status" value="1"/>
</dbReference>
<dbReference type="RefSeq" id="WP_040450731.1">
    <property type="nucleotide sequence ID" value="NZ_CM011002.1"/>
</dbReference>
<keyword evidence="4 6" id="KW-1133">Transmembrane helix</keyword>